<protein>
    <submittedName>
        <fullName evidence="2">Uncharacterized protein</fullName>
    </submittedName>
</protein>
<dbReference type="PANTHER" id="PTHR21521">
    <property type="entry name" value="AMUN, ISOFORM A"/>
    <property type="match status" value="1"/>
</dbReference>
<gene>
    <name evidence="2" type="ORF">LTR24_003457</name>
</gene>
<organism evidence="2 3">
    <name type="scientific">Lithohypha guttulata</name>
    <dbReference type="NCBI Taxonomy" id="1690604"/>
    <lineage>
        <taxon>Eukaryota</taxon>
        <taxon>Fungi</taxon>
        <taxon>Dikarya</taxon>
        <taxon>Ascomycota</taxon>
        <taxon>Pezizomycotina</taxon>
        <taxon>Eurotiomycetes</taxon>
        <taxon>Chaetothyriomycetidae</taxon>
        <taxon>Chaetothyriales</taxon>
        <taxon>Trichomeriaceae</taxon>
        <taxon>Lithohypha</taxon>
    </lineage>
</organism>
<name>A0ABR0KEZ8_9EURO</name>
<reference evidence="2 3" key="1">
    <citation type="submission" date="2023-08" db="EMBL/GenBank/DDBJ databases">
        <title>Black Yeasts Isolated from many extreme environments.</title>
        <authorList>
            <person name="Coleine C."/>
            <person name="Stajich J.E."/>
            <person name="Selbmann L."/>
        </authorList>
    </citation>
    <scope>NUCLEOTIDE SEQUENCE [LARGE SCALE GENOMIC DNA]</scope>
    <source>
        <strain evidence="2 3">CCFEE 5885</strain>
    </source>
</reference>
<dbReference type="PANTHER" id="PTHR21521:SF0">
    <property type="entry name" value="AMUN, ISOFORM A"/>
    <property type="match status" value="1"/>
</dbReference>
<feature type="compositionally biased region" description="Basic and acidic residues" evidence="1">
    <location>
        <begin position="251"/>
        <end position="284"/>
    </location>
</feature>
<comment type="caution">
    <text evidence="2">The sequence shown here is derived from an EMBL/GenBank/DDBJ whole genome shotgun (WGS) entry which is preliminary data.</text>
</comment>
<evidence type="ECO:0000313" key="2">
    <source>
        <dbReference type="EMBL" id="KAK5094757.1"/>
    </source>
</evidence>
<keyword evidence="3" id="KW-1185">Reference proteome</keyword>
<accession>A0ABR0KEZ8</accession>
<evidence type="ECO:0000313" key="3">
    <source>
        <dbReference type="Proteomes" id="UP001345013"/>
    </source>
</evidence>
<evidence type="ECO:0000256" key="1">
    <source>
        <dbReference type="SAM" id="MobiDB-lite"/>
    </source>
</evidence>
<sequence>MTSELFMDVASINQAVAEKCLALYGVQRDSVYTASRPKLDLKDIVEDDTWRYEELPRALESGESLSKAQLARLVKWKITHGVHRPFLPGMIQKNTDAEVQEHTAKAASLIKDIHRDQSADLIISSVESALKQVCNLKGVGPATGTLVLSVFRPEIVPFFEDELYFCLHPDHAGKLKYDKAEYRSLLSRALDIVLNKGVEARALEKTAYVLMHADKLGEDEREQLKQCLSVPATAVQPEKDDVEARGNQTGSKDRGDESALTRSDRKQAGVRRKAEPQADTGDRLRRSKRRKAQP</sequence>
<dbReference type="Proteomes" id="UP001345013">
    <property type="component" value="Unassembled WGS sequence"/>
</dbReference>
<feature type="compositionally biased region" description="Basic residues" evidence="1">
    <location>
        <begin position="285"/>
        <end position="294"/>
    </location>
</feature>
<feature type="region of interest" description="Disordered" evidence="1">
    <location>
        <begin position="230"/>
        <end position="294"/>
    </location>
</feature>
<proteinExistence type="predicted"/>
<dbReference type="EMBL" id="JAVRRG010000032">
    <property type="protein sequence ID" value="KAK5094757.1"/>
    <property type="molecule type" value="Genomic_DNA"/>
</dbReference>